<organism evidence="1">
    <name type="scientific">marine sediment metagenome</name>
    <dbReference type="NCBI Taxonomy" id="412755"/>
    <lineage>
        <taxon>unclassified sequences</taxon>
        <taxon>metagenomes</taxon>
        <taxon>ecological metagenomes</taxon>
    </lineage>
</organism>
<reference evidence="1" key="1">
    <citation type="journal article" date="2014" name="Front. Microbiol.">
        <title>High frequency of phylogenetically diverse reductive dehalogenase-homologous genes in deep subseafloor sedimentary metagenomes.</title>
        <authorList>
            <person name="Kawai M."/>
            <person name="Futagami T."/>
            <person name="Toyoda A."/>
            <person name="Takaki Y."/>
            <person name="Nishi S."/>
            <person name="Hori S."/>
            <person name="Arai W."/>
            <person name="Tsubouchi T."/>
            <person name="Morono Y."/>
            <person name="Uchiyama I."/>
            <person name="Ito T."/>
            <person name="Fujiyama A."/>
            <person name="Inagaki F."/>
            <person name="Takami H."/>
        </authorList>
    </citation>
    <scope>NUCLEOTIDE SEQUENCE</scope>
    <source>
        <strain evidence="1">Expedition CK06-06</strain>
    </source>
</reference>
<gene>
    <name evidence="1" type="ORF">S01H1_25953</name>
</gene>
<dbReference type="EMBL" id="BARS01015712">
    <property type="protein sequence ID" value="GAF93516.1"/>
    <property type="molecule type" value="Genomic_DNA"/>
</dbReference>
<proteinExistence type="predicted"/>
<accession>X0U2D6</accession>
<comment type="caution">
    <text evidence="1">The sequence shown here is derived from an EMBL/GenBank/DDBJ whole genome shotgun (WGS) entry which is preliminary data.</text>
</comment>
<name>X0U2D6_9ZZZZ</name>
<dbReference type="AlphaFoldDB" id="X0U2D6"/>
<protein>
    <submittedName>
        <fullName evidence="1">Uncharacterized protein</fullName>
    </submittedName>
</protein>
<sequence>MRPEAEYKLNKDPTNIIFKFKMFSRKEVVNSKFCKDSSRLLSTFYV</sequence>
<evidence type="ECO:0000313" key="1">
    <source>
        <dbReference type="EMBL" id="GAF93516.1"/>
    </source>
</evidence>